<keyword evidence="2" id="KW-1185">Reference proteome</keyword>
<accession>A0A518K3A5</accession>
<proteinExistence type="predicted"/>
<organism evidence="1 2">
    <name type="scientific">Botrimarina mediterranea</name>
    <dbReference type="NCBI Taxonomy" id="2528022"/>
    <lineage>
        <taxon>Bacteria</taxon>
        <taxon>Pseudomonadati</taxon>
        <taxon>Planctomycetota</taxon>
        <taxon>Planctomycetia</taxon>
        <taxon>Pirellulales</taxon>
        <taxon>Lacipirellulaceae</taxon>
        <taxon>Botrimarina</taxon>
    </lineage>
</organism>
<reference evidence="1 2" key="1">
    <citation type="submission" date="2019-02" db="EMBL/GenBank/DDBJ databases">
        <title>Deep-cultivation of Planctomycetes and their phenomic and genomic characterization uncovers novel biology.</title>
        <authorList>
            <person name="Wiegand S."/>
            <person name="Jogler M."/>
            <person name="Boedeker C."/>
            <person name="Pinto D."/>
            <person name="Vollmers J."/>
            <person name="Rivas-Marin E."/>
            <person name="Kohn T."/>
            <person name="Peeters S.H."/>
            <person name="Heuer A."/>
            <person name="Rast P."/>
            <person name="Oberbeckmann S."/>
            <person name="Bunk B."/>
            <person name="Jeske O."/>
            <person name="Meyerdierks A."/>
            <person name="Storesund J.E."/>
            <person name="Kallscheuer N."/>
            <person name="Luecker S."/>
            <person name="Lage O.M."/>
            <person name="Pohl T."/>
            <person name="Merkel B.J."/>
            <person name="Hornburger P."/>
            <person name="Mueller R.-W."/>
            <person name="Bruemmer F."/>
            <person name="Labrenz M."/>
            <person name="Spormann A.M."/>
            <person name="Op den Camp H."/>
            <person name="Overmann J."/>
            <person name="Amann R."/>
            <person name="Jetten M.S.M."/>
            <person name="Mascher T."/>
            <person name="Medema M.H."/>
            <person name="Devos D.P."/>
            <person name="Kaster A.-K."/>
            <person name="Ovreas L."/>
            <person name="Rohde M."/>
            <person name="Galperin M.Y."/>
            <person name="Jogler C."/>
        </authorList>
    </citation>
    <scope>NUCLEOTIDE SEQUENCE [LARGE SCALE GENOMIC DNA]</scope>
    <source>
        <strain evidence="1 2">Spa11</strain>
    </source>
</reference>
<dbReference type="Proteomes" id="UP000316426">
    <property type="component" value="Chromosome"/>
</dbReference>
<dbReference type="KEGG" id="bmei:Spa11_04410"/>
<name>A0A518K3A5_9BACT</name>
<gene>
    <name evidence="1" type="ORF">Spa11_04410</name>
</gene>
<dbReference type="EMBL" id="CP036349">
    <property type="protein sequence ID" value="QDV72267.1"/>
    <property type="molecule type" value="Genomic_DNA"/>
</dbReference>
<evidence type="ECO:0000313" key="2">
    <source>
        <dbReference type="Proteomes" id="UP000316426"/>
    </source>
</evidence>
<protein>
    <recommendedName>
        <fullName evidence="3">SpoVT-AbrB domain-containing protein</fullName>
    </recommendedName>
</protein>
<evidence type="ECO:0008006" key="3">
    <source>
        <dbReference type="Google" id="ProtNLM"/>
    </source>
</evidence>
<evidence type="ECO:0000313" key="1">
    <source>
        <dbReference type="EMBL" id="QDV72267.1"/>
    </source>
</evidence>
<dbReference type="RefSeq" id="WP_145106357.1">
    <property type="nucleotide sequence ID" value="NZ_CP036349.1"/>
</dbReference>
<sequence length="69" mass="7732">MMVLEVTIIEGNPALVLPTELADRLGLVEGSQVEIDDANFRPIAEHERQMQVARSIMREDSEALRDLAK</sequence>
<dbReference type="AlphaFoldDB" id="A0A518K3A5"/>